<evidence type="ECO:0000313" key="1">
    <source>
        <dbReference type="EMBL" id="SPC14190.1"/>
    </source>
</evidence>
<dbReference type="AlphaFoldDB" id="A0A976BCT7"/>
<proteinExistence type="predicted"/>
<accession>A0A976BCT7</accession>
<evidence type="ECO:0000313" key="2">
    <source>
        <dbReference type="Proteomes" id="UP000256862"/>
    </source>
</evidence>
<gene>
    <name evidence="1" type="ORF">CO2235_200046</name>
</gene>
<reference evidence="1 2" key="1">
    <citation type="submission" date="2018-01" db="EMBL/GenBank/DDBJ databases">
        <authorList>
            <person name="Clerissi C."/>
        </authorList>
    </citation>
    <scope>NUCLEOTIDE SEQUENCE [LARGE SCALE GENOMIC DNA]</scope>
    <source>
        <strain evidence="1">Cupriavidus oxalaticus LMG 2235</strain>
    </source>
</reference>
<dbReference type="PROSITE" id="PS51257">
    <property type="entry name" value="PROKAR_LIPOPROTEIN"/>
    <property type="match status" value="1"/>
</dbReference>
<organism evidence="1 2">
    <name type="scientific">Cupriavidus oxalaticus</name>
    <dbReference type="NCBI Taxonomy" id="96344"/>
    <lineage>
        <taxon>Bacteria</taxon>
        <taxon>Pseudomonadati</taxon>
        <taxon>Pseudomonadota</taxon>
        <taxon>Betaproteobacteria</taxon>
        <taxon>Burkholderiales</taxon>
        <taxon>Burkholderiaceae</taxon>
        <taxon>Cupriavidus</taxon>
    </lineage>
</organism>
<sequence>MLYLVKNKNNDSHYFWLFVTSLILSCTHHSRARKRSPGLASQTLTPRLQQQKTYNFPHPDLLIFLPGRR</sequence>
<protein>
    <submittedName>
        <fullName evidence="1">Uncharacterized protein</fullName>
    </submittedName>
</protein>
<dbReference type="EMBL" id="OGUS01000121">
    <property type="protein sequence ID" value="SPC14190.1"/>
    <property type="molecule type" value="Genomic_DNA"/>
</dbReference>
<name>A0A976BCT7_9BURK</name>
<dbReference type="Proteomes" id="UP000256862">
    <property type="component" value="Chromosome CO2235"/>
</dbReference>
<comment type="caution">
    <text evidence="1">The sequence shown here is derived from an EMBL/GenBank/DDBJ whole genome shotgun (WGS) entry which is preliminary data.</text>
</comment>